<dbReference type="Pfam" id="PF06912">
    <property type="entry name" value="DUF1275"/>
    <property type="match status" value="1"/>
</dbReference>
<sequence length="249" mass="25347">MLPGRVSHGCCRAGAAALAMRRPYVRPAPSEVRRTAAMTVLTVIAGAVDAVSFLTLGEVFCARVTGNVLFLSFAPAGEGDVPVARAAAAVAAFPAGAAPGGPALAGLAARGRPWSVAGLTGEGLRVLGTSRGRGHDLGCSGDGSERPRANRLPRCANPPSPVRIARPRCAKRLPAARFPPTCGHESRASARTPSAALGAPAIRPRRGSRPLPERAPRPGHGVPRGTSAGYAAAQSAQVPKISTVWATLT</sequence>
<reference evidence="3" key="1">
    <citation type="journal article" date="2019" name="Int. J. Syst. Evol. Microbiol.">
        <title>The Global Catalogue of Microorganisms (GCM) 10K type strain sequencing project: providing services to taxonomists for standard genome sequencing and annotation.</title>
        <authorList>
            <consortium name="The Broad Institute Genomics Platform"/>
            <consortium name="The Broad Institute Genome Sequencing Center for Infectious Disease"/>
            <person name="Wu L."/>
            <person name="Ma J."/>
        </authorList>
    </citation>
    <scope>NUCLEOTIDE SEQUENCE [LARGE SCALE GENOMIC DNA]</scope>
    <source>
        <strain evidence="3">JCM 17589</strain>
    </source>
</reference>
<organism evidence="2 3">
    <name type="scientific">Streptomyces tunisiensis</name>
    <dbReference type="NCBI Taxonomy" id="948699"/>
    <lineage>
        <taxon>Bacteria</taxon>
        <taxon>Bacillati</taxon>
        <taxon>Actinomycetota</taxon>
        <taxon>Actinomycetes</taxon>
        <taxon>Kitasatosporales</taxon>
        <taxon>Streptomycetaceae</taxon>
        <taxon>Streptomyces</taxon>
    </lineage>
</organism>
<dbReference type="PANTHER" id="PTHR37314">
    <property type="entry name" value="SLR0142 PROTEIN"/>
    <property type="match status" value="1"/>
</dbReference>
<dbReference type="InterPro" id="IPR010699">
    <property type="entry name" value="DUF1275"/>
</dbReference>
<dbReference type="PANTHER" id="PTHR37314:SF4">
    <property type="entry name" value="UPF0700 TRANSMEMBRANE PROTEIN YOAK"/>
    <property type="match status" value="1"/>
</dbReference>
<proteinExistence type="predicted"/>
<evidence type="ECO:0008006" key="4">
    <source>
        <dbReference type="Google" id="ProtNLM"/>
    </source>
</evidence>
<feature type="region of interest" description="Disordered" evidence="1">
    <location>
        <begin position="132"/>
        <end position="159"/>
    </location>
</feature>
<dbReference type="EMBL" id="BAABBU010000004">
    <property type="protein sequence ID" value="GAA4124771.1"/>
    <property type="molecule type" value="Genomic_DNA"/>
</dbReference>
<comment type="caution">
    <text evidence="2">The sequence shown here is derived from an EMBL/GenBank/DDBJ whole genome shotgun (WGS) entry which is preliminary data.</text>
</comment>
<name>A0ABP7XRY5_9ACTN</name>
<evidence type="ECO:0000313" key="2">
    <source>
        <dbReference type="EMBL" id="GAA4124771.1"/>
    </source>
</evidence>
<evidence type="ECO:0000313" key="3">
    <source>
        <dbReference type="Proteomes" id="UP001501845"/>
    </source>
</evidence>
<accession>A0ABP7XRY5</accession>
<keyword evidence="3" id="KW-1185">Reference proteome</keyword>
<protein>
    <recommendedName>
        <fullName evidence="4">DUF1275 domain-containing protein</fullName>
    </recommendedName>
</protein>
<feature type="region of interest" description="Disordered" evidence="1">
    <location>
        <begin position="177"/>
        <end position="236"/>
    </location>
</feature>
<evidence type="ECO:0000256" key="1">
    <source>
        <dbReference type="SAM" id="MobiDB-lite"/>
    </source>
</evidence>
<dbReference type="Proteomes" id="UP001501845">
    <property type="component" value="Unassembled WGS sequence"/>
</dbReference>
<gene>
    <name evidence="2" type="ORF">GCM10022285_07220</name>
</gene>